<evidence type="ECO:0008006" key="6">
    <source>
        <dbReference type="Google" id="ProtNLM"/>
    </source>
</evidence>
<dbReference type="Gene3D" id="1.10.1070.11">
    <property type="entry name" value="Phosphatidylinositol 3-/4-kinase, catalytic domain"/>
    <property type="match status" value="1"/>
</dbReference>
<dbReference type="PANTHER" id="PTHR11139">
    <property type="entry name" value="ATAXIA TELANGIECTASIA MUTATED ATM -RELATED"/>
    <property type="match status" value="1"/>
</dbReference>
<dbReference type="PROSITE" id="PS50290">
    <property type="entry name" value="PI3_4_KINASE_3"/>
    <property type="match status" value="1"/>
</dbReference>
<evidence type="ECO:0000259" key="2">
    <source>
        <dbReference type="PROSITE" id="PS50290"/>
    </source>
</evidence>
<dbReference type="InterPro" id="IPR003152">
    <property type="entry name" value="FATC_dom"/>
</dbReference>
<proteinExistence type="predicted"/>
<keyword evidence="5" id="KW-1185">Reference proteome</keyword>
<feature type="compositionally biased region" description="Basic residues" evidence="1">
    <location>
        <begin position="618"/>
        <end position="634"/>
    </location>
</feature>
<evidence type="ECO:0000256" key="1">
    <source>
        <dbReference type="SAM" id="MobiDB-lite"/>
    </source>
</evidence>
<dbReference type="InterPro" id="IPR011009">
    <property type="entry name" value="Kinase-like_dom_sf"/>
</dbReference>
<feature type="compositionally biased region" description="Low complexity" evidence="1">
    <location>
        <begin position="733"/>
        <end position="751"/>
    </location>
</feature>
<dbReference type="InterPro" id="IPR000403">
    <property type="entry name" value="PI3/4_kinase_cat_dom"/>
</dbReference>
<organism evidence="4 5">
    <name type="scientific">Chrysophaeum taylorii</name>
    <dbReference type="NCBI Taxonomy" id="2483200"/>
    <lineage>
        <taxon>Eukaryota</taxon>
        <taxon>Sar</taxon>
        <taxon>Stramenopiles</taxon>
        <taxon>Ochrophyta</taxon>
        <taxon>Pelagophyceae</taxon>
        <taxon>Pelagomonadales</taxon>
        <taxon>Pelagomonadaceae</taxon>
        <taxon>Chrysophaeum</taxon>
    </lineage>
</organism>
<dbReference type="SMART" id="SM01343">
    <property type="entry name" value="FATC"/>
    <property type="match status" value="1"/>
</dbReference>
<gene>
    <name evidence="4" type="ORF">CTAYLR_002657</name>
</gene>
<sequence>MHFGDTAELTSSSDNGLGVLEAAAQYALEAQDEASRDAAVNVAMGACGRALARGDLQLAAPASKIAARVARLASGRRPLPRLPDLVDAILGWTLDPGVPRRASLALVEALGNFGEAAWRAQRATALALSLDLDADLRALADGATDDMSAQRAAAVARCLVAVVRNASFAALQHANDESVAARCVASLQRARRAVSDVEAWDELTVDLAQVLATSLPPDSAWPLVFCRVGACLAGGAVEACAPPGDPVRRAARLLRCVDKYAAWQQSARLSGDARRRLFAASLPGGTKDAVPDVSSLGSLLLSLRRELAAVVVVVGRGGGGGGGGGDDADDDDARRPRALVAATRRRQRQRPQRGAVLAEADEAAVSEARDLLFASQRDLVAGNADVLFAAALLAARGDDVPEYAWLADLGAAHARVADEDPLDVLCSLVPPEYNRRHCWNDWLARVAKTKTTSLGGGGGKKPAAAAAAARALELATGALVARKEADDEAPAAVAAVDALVSTGARPAARCSSDLVAALERVAVGAHAVDCAIAAASCLARLCEVLAAARDAALDVAAAFGGGRELVVTRPDARETARSAERVARALVLSAARAGRAVSSSKASGSQGTARCLLAINHRPQRHHHHHHRNPRGRGRPKEPAPAPDPSDPWPLDSPFWADASAHAASKDDREARDDEVGAMLEALLSPAASKKLASSETATAEPPPPLPLPPEPSSPPQELTVVLPGTQQQTPPSRGAAAAAKRSSSNNAGSAEGKKMLMLRRSAAAAAAAAAAAESDAVPPEAAAAAAPPVVVGSSSSRSGRREAPGRAAPAAAFARAVARHAVGARLKTRLGGAAATLGALREELNLETSSAGDSTLALVEAFEQEMAAASELLPRAGDDDVALSFGETALRPALPAAAFFRQNRAVCDEWLASIRLPAAEVAARHRLFAVAAYHAEAAADDAKRANDDAKWRRAAAVLALARAALGDEAGCLSAAAADDFWWLRAAADVAAGRYEPAATVLFDDEKIFDESPPVVALCVELLARCAAALGTDEQNFAAADIVARRQHADALAEALRPRRAALALDRWACPPDDFVEAEEWRRAWSRPARTFDVAAALEGRNLDDDIIAVCTLAPPNASEDAALFDLDRKVPPLPLGGGGDETRVPRDVGRLRAVVAAANDDDDDAVAALAVAAREASCPRLAAKALESLRGGALTFVALERSRLCVDENSSERRRRFLGAALEAAPNDLALSRAPGAWLAEALAAAAEMVGVDAAFDAAARAAARRVLDDDDDQNAAAARNARGTCLAAAATLAPTGRAWARLGAWCEAAGDARGAKRAFAAALNAGGNDDEARRLCAIRAARLLGTSSHEEDEADALLADRTPEGTWKHLAPQLVAEGMGSLTSPGFRLSRRVALAFPKSVVHAVVVGCRESRGHLALDEQPAARSSSAVREDDDDDDDDEEEEEEEEEDALIEEDDVEEVGGLEDEDEEEKPRQKFFPTTQNKARRIGAQREEDDAWARGATAFRALRAELALSGAATRALLRGAELAVDELRSIATLPDDRWRLALQSSSLTRLPDLATVRALSGYARSDDGDDEAEAAREMAAYKSRALAAPARRHLERARKDLEHHLRRRRRSYDLAFAGRAGPLVDAAVAALAHVDAVSRRKKRGGLERKLDEAWMGALEALGALRENIIDAPAAAGWRGGEISPALESSSVDEELWLPVVRSRSGLCRVSRLSDRVVPLSSKTRPKKLAFACDDGATRAFLLKGAEDVHLDERVMQLLGVVNDILGKKHHPRPPLVATYAVLPLSRKSGLIEWVPRTRPLFQLYNAEQLSRATSRAIAERHKLKKPGGGGLLLEQQQHQLPPHNFRYDALPRAFHLELEKREVVRSEPRSAWPKETLRAVFDALASEAPGGLVARELWRGSRDAGAWLARRDTYARKLGTSCVSAFALGLGDRHLENVLYDDDDGSIVDVDWGVCFDAGTRLRVPEKVPFRLTRVLSAPLPRGGLSDGAFVRSGRALLGDLRSDRGSAAFLGLLDLCCRDARVEWRATLGAARRAAPDAAGAAKTQTRLKKLGDEKKAAALALAGARCLEAGKDWLLSAAEARGSTLRNALKAIDALADAPPSTQLPAPQHHEEALAAALDQRRADCKLAAARRDLATKARSSAEVAVREAVDTLDRTRRERRAALGRLLAPRAEAVQELRFRANALSQRAPMLLDLRDDASVSRAARAAHRAIVEARRQQQQRSPAAATACATTTTTSSSSSGGGGGGGGGSFFSAEDPFSFKPPPPPPQQQVMAAATTPWGSSGETAAERLRRQQQAPARPQDSEENRLLWRLVEECEAEVVASASQQDLGLSAERALNEVAVAIDRFQPFASLVDELRPDDEDAARVERDAAIARHRRRRVVACLEKFEASRQRAKGTLATCRGHARRAIRAARPSAAAVDILAADLEKAPPLDVDDPSSHPETAVAVSKTLVSRLLFLEQQQQQQHDYSLSSAAISEALWCLAYVFDADVADANPSSSSSSIVARTVGRLEAIHDVAAGLAVVVEGCDDWAAADELARGLSALARLADAASKVARDAARAFAGSIFETGAEAPDLPRRVSESVERLFAPSEQALELAAHHLDRARTTSLSEARRDVSLAVLDAKRISTAKGAPHKYAALARCDAAEAACADAVCDALRRVAGGAIEALAATAVSRARSLVGRGDDDSTLGCLSLAAAAQANARLDRASDRDALARLHHHLARRERRAADLAIARARASAAWAAPSDLATVPEVVATFDDDDEDEVDLDRQRRAFAPAAMARARRAAVDRAAFCGRLAAARRSLATVSEATRLAVDRRLARKTALTAALRRADASAAWPRLDAHLAAATTLRTWLSEACVLAAAAAPWDETSLPSVPSARLALDRASADDAAAIAFEAAAHRAVAKAASSLSESREARNKIDRARDAARDWKSVANALFFAPKKRRNSKPREAPWAECAARSRELAALSLVDDAPPGLPAGPSREARKLERTFADVDRLDLALRDLFSNDAFQALKEAPVLPPGTKNRVLDDAAKLARRARKADYVLAPRTPPFRRATLRALDGNDHFAKTLVLRVLGVARASCRASAAVLDFADLENFPRSVDAIPVLAGENEEPSPLSPPREEEEDDENEEEEPPPPPPPPPPKVVTRLEAARQALAAASAKLHREDSVEDQLASLVRVATDPDILCEMYEGWAPWI</sequence>
<dbReference type="InterPro" id="IPR050517">
    <property type="entry name" value="DDR_Repair_Kinase"/>
</dbReference>
<evidence type="ECO:0000259" key="3">
    <source>
        <dbReference type="PROSITE" id="PS51190"/>
    </source>
</evidence>
<evidence type="ECO:0000313" key="4">
    <source>
        <dbReference type="EMBL" id="KAJ8601891.1"/>
    </source>
</evidence>
<dbReference type="GO" id="GO:0005634">
    <property type="term" value="C:nucleus"/>
    <property type="evidence" value="ECO:0007669"/>
    <property type="project" value="TreeGrafter"/>
</dbReference>
<feature type="compositionally biased region" description="Acidic residues" evidence="1">
    <location>
        <begin position="1434"/>
        <end position="1472"/>
    </location>
</feature>
<feature type="compositionally biased region" description="Low complexity" evidence="1">
    <location>
        <begin position="782"/>
        <end position="798"/>
    </location>
</feature>
<dbReference type="GO" id="GO:0004674">
    <property type="term" value="F:protein serine/threonine kinase activity"/>
    <property type="evidence" value="ECO:0007669"/>
    <property type="project" value="TreeGrafter"/>
</dbReference>
<reference evidence="4" key="1">
    <citation type="submission" date="2023-01" db="EMBL/GenBank/DDBJ databases">
        <title>Metagenome sequencing of chrysophaentin producing Chrysophaeum taylorii.</title>
        <authorList>
            <person name="Davison J."/>
            <person name="Bewley C."/>
        </authorList>
    </citation>
    <scope>NUCLEOTIDE SEQUENCE</scope>
    <source>
        <strain evidence="4">NIES-1699</strain>
    </source>
</reference>
<dbReference type="Pfam" id="PF02260">
    <property type="entry name" value="FATC"/>
    <property type="match status" value="1"/>
</dbReference>
<feature type="region of interest" description="Disordered" evidence="1">
    <location>
        <begin position="1420"/>
        <end position="1493"/>
    </location>
</feature>
<dbReference type="EMBL" id="JAQMWT010000398">
    <property type="protein sequence ID" value="KAJ8601891.1"/>
    <property type="molecule type" value="Genomic_DNA"/>
</dbReference>
<comment type="caution">
    <text evidence="4">The sequence shown here is derived from an EMBL/GenBank/DDBJ whole genome shotgun (WGS) entry which is preliminary data.</text>
</comment>
<accession>A0AAD7XKP8</accession>
<feature type="region of interest" description="Disordered" evidence="1">
    <location>
        <begin position="687"/>
        <end position="752"/>
    </location>
</feature>
<feature type="compositionally biased region" description="Acidic residues" evidence="1">
    <location>
        <begin position="3135"/>
        <end position="3147"/>
    </location>
</feature>
<name>A0AAD7XKP8_9STRA</name>
<feature type="region of interest" description="Disordered" evidence="1">
    <location>
        <begin position="2223"/>
        <end position="2315"/>
    </location>
</feature>
<feature type="compositionally biased region" description="Pro residues" evidence="1">
    <location>
        <begin position="3148"/>
        <end position="3157"/>
    </location>
</feature>
<feature type="region of interest" description="Disordered" evidence="1">
    <location>
        <begin position="618"/>
        <end position="655"/>
    </location>
</feature>
<feature type="region of interest" description="Disordered" evidence="1">
    <location>
        <begin position="782"/>
        <end position="807"/>
    </location>
</feature>
<feature type="compositionally biased region" description="Gly residues" evidence="1">
    <location>
        <begin position="2251"/>
        <end position="2261"/>
    </location>
</feature>
<dbReference type="Proteomes" id="UP001230188">
    <property type="component" value="Unassembled WGS sequence"/>
</dbReference>
<feature type="compositionally biased region" description="Low complexity" evidence="1">
    <location>
        <begin position="2228"/>
        <end position="2250"/>
    </location>
</feature>
<dbReference type="Gene3D" id="3.30.1010.10">
    <property type="entry name" value="Phosphatidylinositol 3-kinase Catalytic Subunit, Chain A, domain 4"/>
    <property type="match status" value="1"/>
</dbReference>
<feature type="compositionally biased region" description="Low complexity" evidence="1">
    <location>
        <begin position="687"/>
        <end position="700"/>
    </location>
</feature>
<dbReference type="Pfam" id="PF00454">
    <property type="entry name" value="PI3_PI4_kinase"/>
    <property type="match status" value="1"/>
</dbReference>
<feature type="region of interest" description="Disordered" evidence="1">
    <location>
        <begin position="3120"/>
        <end position="3158"/>
    </location>
</feature>
<feature type="domain" description="PI3K/PI4K catalytic" evidence="2">
    <location>
        <begin position="1720"/>
        <end position="2073"/>
    </location>
</feature>
<dbReference type="PROSITE" id="PS51190">
    <property type="entry name" value="FATC"/>
    <property type="match status" value="1"/>
</dbReference>
<feature type="domain" description="FATC" evidence="3">
    <location>
        <begin position="3178"/>
        <end position="3210"/>
    </location>
</feature>
<feature type="compositionally biased region" description="Pro residues" evidence="1">
    <location>
        <begin position="639"/>
        <end position="648"/>
    </location>
</feature>
<dbReference type="SMART" id="SM00146">
    <property type="entry name" value="PI3Kc"/>
    <property type="match status" value="1"/>
</dbReference>
<protein>
    <recommendedName>
        <fullName evidence="6">Non-specific serine/threonine protein kinase</fullName>
    </recommendedName>
</protein>
<evidence type="ECO:0000313" key="5">
    <source>
        <dbReference type="Proteomes" id="UP001230188"/>
    </source>
</evidence>
<dbReference type="SUPFAM" id="SSF56112">
    <property type="entry name" value="Protein kinase-like (PK-like)"/>
    <property type="match status" value="1"/>
</dbReference>
<feature type="compositionally biased region" description="Pro residues" evidence="1">
    <location>
        <begin position="701"/>
        <end position="715"/>
    </location>
</feature>
<dbReference type="InterPro" id="IPR036940">
    <property type="entry name" value="PI3/4_kinase_cat_sf"/>
</dbReference>